<feature type="region of interest" description="Disordered" evidence="1">
    <location>
        <begin position="166"/>
        <end position="198"/>
    </location>
</feature>
<keyword evidence="4" id="KW-1185">Reference proteome</keyword>
<reference evidence="3 4" key="1">
    <citation type="submission" date="2024-02" db="EMBL/GenBank/DDBJ databases">
        <title>High-quality chromosome-scale genome assembly of Pensacola bahiagrass (Paspalum notatum Flugge var. saurae).</title>
        <authorList>
            <person name="Vega J.M."/>
            <person name="Podio M."/>
            <person name="Orjuela J."/>
            <person name="Siena L.A."/>
            <person name="Pessino S.C."/>
            <person name="Combes M.C."/>
            <person name="Mariac C."/>
            <person name="Albertini E."/>
            <person name="Pupilli F."/>
            <person name="Ortiz J.P.A."/>
            <person name="Leblanc O."/>
        </authorList>
    </citation>
    <scope>NUCLEOTIDE SEQUENCE [LARGE SCALE GENOMIC DNA]</scope>
    <source>
        <strain evidence="3">R1</strain>
        <tissue evidence="3">Leaf</tissue>
    </source>
</reference>
<feature type="domain" description="Retrotransposon gag" evidence="2">
    <location>
        <begin position="43"/>
        <end position="136"/>
    </location>
</feature>
<evidence type="ECO:0000259" key="2">
    <source>
        <dbReference type="Pfam" id="PF03732"/>
    </source>
</evidence>
<dbReference type="EMBL" id="CP144748">
    <property type="protein sequence ID" value="WVZ71658.1"/>
    <property type="molecule type" value="Genomic_DNA"/>
</dbReference>
<feature type="region of interest" description="Disordered" evidence="1">
    <location>
        <begin position="215"/>
        <end position="239"/>
    </location>
</feature>
<dbReference type="InterPro" id="IPR005162">
    <property type="entry name" value="Retrotrans_gag_dom"/>
</dbReference>
<organism evidence="3 4">
    <name type="scientific">Paspalum notatum var. saurae</name>
    <dbReference type="NCBI Taxonomy" id="547442"/>
    <lineage>
        <taxon>Eukaryota</taxon>
        <taxon>Viridiplantae</taxon>
        <taxon>Streptophyta</taxon>
        <taxon>Embryophyta</taxon>
        <taxon>Tracheophyta</taxon>
        <taxon>Spermatophyta</taxon>
        <taxon>Magnoliopsida</taxon>
        <taxon>Liliopsida</taxon>
        <taxon>Poales</taxon>
        <taxon>Poaceae</taxon>
        <taxon>PACMAD clade</taxon>
        <taxon>Panicoideae</taxon>
        <taxon>Andropogonodae</taxon>
        <taxon>Paspaleae</taxon>
        <taxon>Paspalinae</taxon>
        <taxon>Paspalum</taxon>
    </lineage>
</organism>
<dbReference type="PANTHER" id="PTHR15503">
    <property type="entry name" value="LDOC1 RELATED"/>
    <property type="match status" value="1"/>
</dbReference>
<feature type="compositionally biased region" description="Polar residues" evidence="1">
    <location>
        <begin position="176"/>
        <end position="198"/>
    </location>
</feature>
<dbReference type="Pfam" id="PF03732">
    <property type="entry name" value="Retrotrans_gag"/>
    <property type="match status" value="1"/>
</dbReference>
<dbReference type="Proteomes" id="UP001341281">
    <property type="component" value="Chromosome 04"/>
</dbReference>
<name>A0AAQ3TE50_PASNO</name>
<proteinExistence type="predicted"/>
<dbReference type="AlphaFoldDB" id="A0AAQ3TE50"/>
<protein>
    <recommendedName>
        <fullName evidence="2">Retrotransposon gag domain-containing protein</fullName>
    </recommendedName>
</protein>
<evidence type="ECO:0000313" key="4">
    <source>
        <dbReference type="Proteomes" id="UP001341281"/>
    </source>
</evidence>
<accession>A0AAQ3TE50</accession>
<dbReference type="InterPro" id="IPR032567">
    <property type="entry name" value="RTL1-rel"/>
</dbReference>
<evidence type="ECO:0000313" key="3">
    <source>
        <dbReference type="EMBL" id="WVZ71658.1"/>
    </source>
</evidence>
<feature type="compositionally biased region" description="Acidic residues" evidence="1">
    <location>
        <begin position="291"/>
        <end position="304"/>
    </location>
</feature>
<gene>
    <name evidence="3" type="ORF">U9M48_020222</name>
</gene>
<evidence type="ECO:0000256" key="1">
    <source>
        <dbReference type="SAM" id="MobiDB-lite"/>
    </source>
</evidence>
<feature type="region of interest" description="Disordered" evidence="1">
    <location>
        <begin position="290"/>
        <end position="309"/>
    </location>
</feature>
<sequence length="364" mass="41175">MRPPIFTKCPEPLDADDWLRTIRSKFTLLPELTEQQKARFAGQLLEGPAGAWHATFLEMQQAGHEPTWEEFTQAFRAYYIPDSLMEQKKREFRELKQGNKTVMQYVQSFIHLSQYAPEDVADDPRRAARLLNGLDPTLQTHLGRRYQSFTDLVDTALDMENRLRVANEDQRRKRQANTSAAGSSQKQKAVYRPTQQHYQQPRFVGISAETVEHPARIQGPNPVGGSQQGKQKGPAQKTGRVHYIHMEQIPAGVPVVAEFAYNNSYQKSLNMAPFEALYDHGIEEQTQEQPLIEEPEDQEPDPQPEEYPQAAPDFVSEEANPSEEGVDWNLIALDSLAALALAPTLGMEFFFCACVGGGACYHQE</sequence>